<feature type="domain" description="Mannosyl-glycoprotein endo-beta-N-acetylglucosamidase-like" evidence="1">
    <location>
        <begin position="98"/>
        <end position="250"/>
    </location>
</feature>
<evidence type="ECO:0000313" key="2">
    <source>
        <dbReference type="EMBL" id="KMT66625.1"/>
    </source>
</evidence>
<dbReference type="AlphaFoldDB" id="A0A0J8GV11"/>
<reference evidence="2 3" key="1">
    <citation type="submission" date="2015-04" db="EMBL/GenBank/DDBJ databases">
        <title>Draft Genome Sequence of the Novel Agar-Digesting Marine Bacterium Q1.</title>
        <authorList>
            <person name="Li Y."/>
            <person name="Li D."/>
            <person name="Chen G."/>
            <person name="Du Z."/>
        </authorList>
    </citation>
    <scope>NUCLEOTIDE SEQUENCE [LARGE SCALE GENOMIC DNA]</scope>
    <source>
        <strain evidence="2 3">Q1</strain>
    </source>
</reference>
<proteinExistence type="predicted"/>
<dbReference type="InterPro" id="IPR053195">
    <property type="entry name" value="Bax-like"/>
</dbReference>
<dbReference type="InterPro" id="IPR002901">
    <property type="entry name" value="MGlyc_endo_b_GlcNAc-like_dom"/>
</dbReference>
<evidence type="ECO:0000313" key="3">
    <source>
        <dbReference type="Proteomes" id="UP000037600"/>
    </source>
</evidence>
<dbReference type="Proteomes" id="UP000037600">
    <property type="component" value="Unassembled WGS sequence"/>
</dbReference>
<keyword evidence="3" id="KW-1185">Reference proteome</keyword>
<protein>
    <recommendedName>
        <fullName evidence="1">Mannosyl-glycoprotein endo-beta-N-acetylglucosamidase-like domain-containing protein</fullName>
    </recommendedName>
</protein>
<accession>A0A0J8GV11</accession>
<dbReference type="EMBL" id="LAZL01000003">
    <property type="protein sequence ID" value="KMT66625.1"/>
    <property type="molecule type" value="Genomic_DNA"/>
</dbReference>
<dbReference type="Gene3D" id="1.10.530.10">
    <property type="match status" value="1"/>
</dbReference>
<dbReference type="SMART" id="SM00047">
    <property type="entry name" value="LYZ2"/>
    <property type="match status" value="1"/>
</dbReference>
<dbReference type="PANTHER" id="PTHR40572:SF1">
    <property type="entry name" value="PROTEIN BAX"/>
    <property type="match status" value="1"/>
</dbReference>
<name>A0A0J8GV11_9ALTE</name>
<gene>
    <name evidence="2" type="ORF">XM47_02810</name>
</gene>
<sequence length="257" mass="29068">MALLLWLTACSEKPIESVEETKIGKINLVNLNYFADEKPLPDFKKYPAGKQRKQAFFKFIAPIIKSENERIATIREASLKVAELVLDGSATEHQTQWLVNVCQRYKIDCEAGVTKETIASLNRRINKLPASLAIAQAANESAWGTSRFAVQANNLYGQWCFSEGCGLAPNQRNEGAIHEVRKFDSPVASVRSYLLNLNRHPAYQGLRGIRADLIKQKQKVTGHALAAGLIQYSERKHEYVEELRQMIRFNKLSKYES</sequence>
<evidence type="ECO:0000259" key="1">
    <source>
        <dbReference type="SMART" id="SM00047"/>
    </source>
</evidence>
<dbReference type="STRING" id="1513271.XM47_02810"/>
<organism evidence="2 3">
    <name type="scientific">Catenovulum maritimum</name>
    <dbReference type="NCBI Taxonomy" id="1513271"/>
    <lineage>
        <taxon>Bacteria</taxon>
        <taxon>Pseudomonadati</taxon>
        <taxon>Pseudomonadota</taxon>
        <taxon>Gammaproteobacteria</taxon>
        <taxon>Alteromonadales</taxon>
        <taxon>Alteromonadaceae</taxon>
        <taxon>Catenovulum</taxon>
    </lineage>
</organism>
<dbReference type="GO" id="GO:0004040">
    <property type="term" value="F:amidase activity"/>
    <property type="evidence" value="ECO:0007669"/>
    <property type="project" value="InterPro"/>
</dbReference>
<dbReference type="Pfam" id="PF01832">
    <property type="entry name" value="Glucosaminidase"/>
    <property type="match status" value="1"/>
</dbReference>
<comment type="caution">
    <text evidence="2">The sequence shown here is derived from an EMBL/GenBank/DDBJ whole genome shotgun (WGS) entry which is preliminary data.</text>
</comment>
<dbReference type="PANTHER" id="PTHR40572">
    <property type="entry name" value="PROTEIN BAX"/>
    <property type="match status" value="1"/>
</dbReference>